<sequence length="223" mass="24778">MASEAEVSEISSVFERMVRNRDMSLFLPFFFGFSNASPRRDGQDPDQETESTETPQRERIILINPFTQGMVVIDGASSLEALFRELGSKGGQPPASKESIDDMPSVEIGEGEDGECVICLEEWEAGGVAKEMPCKHKFHPDCIVKWLGIHGSCPVCRYQMPVDEKDEGKKRDEEGGERRRGDREVWVSFSFNGSRRTEDSNQAPSADSNVSPLSPRGDPDVES</sequence>
<accession>A0ACB9MXQ3</accession>
<dbReference type="Proteomes" id="UP000828941">
    <property type="component" value="Chromosome 8"/>
</dbReference>
<organism evidence="1 2">
    <name type="scientific">Bauhinia variegata</name>
    <name type="common">Purple orchid tree</name>
    <name type="synonym">Phanera variegata</name>
    <dbReference type="NCBI Taxonomy" id="167791"/>
    <lineage>
        <taxon>Eukaryota</taxon>
        <taxon>Viridiplantae</taxon>
        <taxon>Streptophyta</taxon>
        <taxon>Embryophyta</taxon>
        <taxon>Tracheophyta</taxon>
        <taxon>Spermatophyta</taxon>
        <taxon>Magnoliopsida</taxon>
        <taxon>eudicotyledons</taxon>
        <taxon>Gunneridae</taxon>
        <taxon>Pentapetalae</taxon>
        <taxon>rosids</taxon>
        <taxon>fabids</taxon>
        <taxon>Fabales</taxon>
        <taxon>Fabaceae</taxon>
        <taxon>Cercidoideae</taxon>
        <taxon>Cercideae</taxon>
        <taxon>Bauhiniinae</taxon>
        <taxon>Bauhinia</taxon>
    </lineage>
</organism>
<evidence type="ECO:0000313" key="2">
    <source>
        <dbReference type="Proteomes" id="UP000828941"/>
    </source>
</evidence>
<comment type="caution">
    <text evidence="1">The sequence shown here is derived from an EMBL/GenBank/DDBJ whole genome shotgun (WGS) entry which is preliminary data.</text>
</comment>
<keyword evidence="2" id="KW-1185">Reference proteome</keyword>
<evidence type="ECO:0000313" key="1">
    <source>
        <dbReference type="EMBL" id="KAI4328451.1"/>
    </source>
</evidence>
<gene>
    <name evidence="1" type="ORF">L6164_020805</name>
</gene>
<name>A0ACB9MXQ3_BAUVA</name>
<protein>
    <submittedName>
        <fullName evidence="1">Uncharacterized protein</fullName>
    </submittedName>
</protein>
<reference evidence="1 2" key="1">
    <citation type="journal article" date="2022" name="DNA Res.">
        <title>Chromosomal-level genome assembly of the orchid tree Bauhinia variegata (Leguminosae; Cercidoideae) supports the allotetraploid origin hypothesis of Bauhinia.</title>
        <authorList>
            <person name="Zhong Y."/>
            <person name="Chen Y."/>
            <person name="Zheng D."/>
            <person name="Pang J."/>
            <person name="Liu Y."/>
            <person name="Luo S."/>
            <person name="Meng S."/>
            <person name="Qian L."/>
            <person name="Wei D."/>
            <person name="Dai S."/>
            <person name="Zhou R."/>
        </authorList>
    </citation>
    <scope>NUCLEOTIDE SEQUENCE [LARGE SCALE GENOMIC DNA]</scope>
    <source>
        <strain evidence="1">BV-YZ2020</strain>
    </source>
</reference>
<dbReference type="EMBL" id="CM039433">
    <property type="protein sequence ID" value="KAI4328451.1"/>
    <property type="molecule type" value="Genomic_DNA"/>
</dbReference>
<proteinExistence type="predicted"/>